<organism evidence="11 12">
    <name type="scientific">Brassica napus</name>
    <name type="common">Rape</name>
    <dbReference type="NCBI Taxonomy" id="3708"/>
    <lineage>
        <taxon>Eukaryota</taxon>
        <taxon>Viridiplantae</taxon>
        <taxon>Streptophyta</taxon>
        <taxon>Embryophyta</taxon>
        <taxon>Tracheophyta</taxon>
        <taxon>Spermatophyta</taxon>
        <taxon>Magnoliopsida</taxon>
        <taxon>eudicotyledons</taxon>
        <taxon>Gunneridae</taxon>
        <taxon>Pentapetalae</taxon>
        <taxon>rosids</taxon>
        <taxon>malvids</taxon>
        <taxon>Brassicales</taxon>
        <taxon>Brassicaceae</taxon>
        <taxon>Brassiceae</taxon>
        <taxon>Brassica</taxon>
    </lineage>
</organism>
<dbReference type="Pfam" id="PF23282">
    <property type="entry name" value="WHD_ROQ1"/>
    <property type="match status" value="2"/>
</dbReference>
<dbReference type="InterPro" id="IPR011989">
    <property type="entry name" value="ARM-like"/>
</dbReference>
<comment type="catalytic activity">
    <reaction evidence="1">
        <text>S-ubiquitinyl-[E2 ubiquitin-conjugating enzyme]-L-cysteine + [acceptor protein]-L-lysine = [E2 ubiquitin-conjugating enzyme]-L-cysteine + N(6)-ubiquitinyl-[acceptor protein]-L-lysine.</text>
        <dbReference type="EC" id="2.3.2.27"/>
    </reaction>
</comment>
<dbReference type="PROSITE" id="PS51698">
    <property type="entry name" value="U_BOX"/>
    <property type="match status" value="1"/>
</dbReference>
<keyword evidence="6" id="KW-0833">Ubl conjugation pathway</keyword>
<feature type="domain" description="TIR" evidence="9">
    <location>
        <begin position="78"/>
        <end position="222"/>
    </location>
</feature>
<dbReference type="Pfam" id="PF04564">
    <property type="entry name" value="U-box"/>
    <property type="match status" value="1"/>
</dbReference>
<dbReference type="InterPro" id="IPR058192">
    <property type="entry name" value="WHD_ROQ1-like"/>
</dbReference>
<dbReference type="SUPFAM" id="SSF52540">
    <property type="entry name" value="P-loop containing nucleoside triphosphate hydrolases"/>
    <property type="match status" value="1"/>
</dbReference>
<dbReference type="SUPFAM" id="SSF46785">
    <property type="entry name" value="Winged helix' DNA-binding domain"/>
    <property type="match status" value="1"/>
</dbReference>
<evidence type="ECO:0000313" key="11">
    <source>
        <dbReference type="EMBL" id="KAH0894075.1"/>
    </source>
</evidence>
<dbReference type="SMART" id="SM00504">
    <property type="entry name" value="Ubox"/>
    <property type="match status" value="1"/>
</dbReference>
<protein>
    <recommendedName>
        <fullName evidence="3">RING-type E3 ubiquitin transferase</fullName>
        <ecNumber evidence="3">2.3.2.27</ecNumber>
    </recommendedName>
</protein>
<dbReference type="InterPro" id="IPR027417">
    <property type="entry name" value="P-loop_NTPase"/>
</dbReference>
<dbReference type="PRINTS" id="PR00364">
    <property type="entry name" value="DISEASERSIST"/>
</dbReference>
<dbReference type="PROSITE" id="PS50104">
    <property type="entry name" value="TIR"/>
    <property type="match status" value="1"/>
</dbReference>
<dbReference type="CDD" id="cd16664">
    <property type="entry name" value="RING-Ubox_PUB"/>
    <property type="match status" value="1"/>
</dbReference>
<evidence type="ECO:0000259" key="10">
    <source>
        <dbReference type="PROSITE" id="PS51698"/>
    </source>
</evidence>
<dbReference type="Gene3D" id="3.40.50.10140">
    <property type="entry name" value="Toll/interleukin-1 receptor homology (TIR) domain"/>
    <property type="match status" value="1"/>
</dbReference>
<feature type="region of interest" description="Disordered" evidence="8">
    <location>
        <begin position="1229"/>
        <end position="1259"/>
    </location>
</feature>
<evidence type="ECO:0000256" key="7">
    <source>
        <dbReference type="ARBA" id="ARBA00022821"/>
    </source>
</evidence>
<feature type="compositionally biased region" description="Polar residues" evidence="8">
    <location>
        <begin position="1229"/>
        <end position="1240"/>
    </location>
</feature>
<comment type="caution">
    <text evidence="11">The sequence shown here is derived from an EMBL/GenBank/DDBJ whole genome shotgun (WGS) entry which is preliminary data.</text>
</comment>
<dbReference type="InterPro" id="IPR035897">
    <property type="entry name" value="Toll_tir_struct_dom_sf"/>
</dbReference>
<evidence type="ECO:0000256" key="5">
    <source>
        <dbReference type="ARBA" id="ARBA00022737"/>
    </source>
</evidence>
<dbReference type="EC" id="2.3.2.27" evidence="3"/>
<proteinExistence type="predicted"/>
<name>A0ABQ8ANF0_BRANA</name>
<keyword evidence="7" id="KW-0611">Plant defense</keyword>
<evidence type="ECO:0000256" key="1">
    <source>
        <dbReference type="ARBA" id="ARBA00000900"/>
    </source>
</evidence>
<dbReference type="Pfam" id="PF01582">
    <property type="entry name" value="TIR"/>
    <property type="match status" value="1"/>
</dbReference>
<dbReference type="SUPFAM" id="SSF52200">
    <property type="entry name" value="Toll/Interleukin receptor TIR domain"/>
    <property type="match status" value="1"/>
</dbReference>
<comment type="pathway">
    <text evidence="2">Protein modification; protein ubiquitination.</text>
</comment>
<evidence type="ECO:0000313" key="12">
    <source>
        <dbReference type="Proteomes" id="UP000824890"/>
    </source>
</evidence>
<dbReference type="SUPFAM" id="SSF52058">
    <property type="entry name" value="L domain-like"/>
    <property type="match status" value="1"/>
</dbReference>
<dbReference type="InterPro" id="IPR013083">
    <property type="entry name" value="Znf_RING/FYVE/PHD"/>
</dbReference>
<evidence type="ECO:0000256" key="3">
    <source>
        <dbReference type="ARBA" id="ARBA00012483"/>
    </source>
</evidence>
<dbReference type="InterPro" id="IPR036390">
    <property type="entry name" value="WH_DNA-bd_sf"/>
</dbReference>
<evidence type="ECO:0000256" key="6">
    <source>
        <dbReference type="ARBA" id="ARBA00022786"/>
    </source>
</evidence>
<dbReference type="EMBL" id="JAGKQM010000013">
    <property type="protein sequence ID" value="KAH0894075.1"/>
    <property type="molecule type" value="Genomic_DNA"/>
</dbReference>
<evidence type="ECO:0000256" key="4">
    <source>
        <dbReference type="ARBA" id="ARBA00022679"/>
    </source>
</evidence>
<reference evidence="11 12" key="1">
    <citation type="submission" date="2021-05" db="EMBL/GenBank/DDBJ databases">
        <title>Genome Assembly of Synthetic Allotetraploid Brassica napus Reveals Homoeologous Exchanges between Subgenomes.</title>
        <authorList>
            <person name="Davis J.T."/>
        </authorList>
    </citation>
    <scope>NUCLEOTIDE SEQUENCE [LARGE SCALE GENOMIC DNA]</scope>
    <source>
        <strain evidence="12">cv. Da-Ae</strain>
        <tissue evidence="11">Seedling</tissue>
    </source>
</reference>
<evidence type="ECO:0000259" key="9">
    <source>
        <dbReference type="PROSITE" id="PS50104"/>
    </source>
</evidence>
<dbReference type="InterPro" id="IPR016024">
    <property type="entry name" value="ARM-type_fold"/>
</dbReference>
<dbReference type="PANTHER" id="PTHR11017:SF518">
    <property type="entry name" value="DISEASE RESISTANCE PROTEIN (TIR-NBS-LRR CLASS)-RELATED"/>
    <property type="match status" value="1"/>
</dbReference>
<keyword evidence="5" id="KW-0677">Repeat</keyword>
<dbReference type="SUPFAM" id="SSF57850">
    <property type="entry name" value="RING/U-box"/>
    <property type="match status" value="1"/>
</dbReference>
<dbReference type="Gene3D" id="3.40.50.300">
    <property type="entry name" value="P-loop containing nucleotide triphosphate hydrolases"/>
    <property type="match status" value="1"/>
</dbReference>
<feature type="compositionally biased region" description="Basic and acidic residues" evidence="8">
    <location>
        <begin position="1248"/>
        <end position="1259"/>
    </location>
</feature>
<keyword evidence="12" id="KW-1185">Reference proteome</keyword>
<sequence>MVYKKIRSVTASSSPPNWKHHVYESYCEPSLDLLEMEPSLGSVEMEPSLDSYEGNMDNCESEQRLEAFISRFNSELGKQRQEHIITNENLKALKELPKDHLVEDYPRSTFIAQIHYSTPSLATSPWISTERAFMHLQIAMGASASVVVLSKNYLSSPSCLDKLVRVLQCRRKSGQLVVPVFYDISPSNVEVQELREFTGYQFRDAVSANSWKILLKDVYEKLLPAEQIGISLRILEIEHLLCKQPWGIRRLGIWGMPGIGKTTLAKAVFDQISGGYEAFFFIKHFDKAFNEKGLHCLLEEHFGNILMELPRVCSSITRPSFPGDILSKKRTLLFSHHAIGENLREKKFMKLSMEVIDYASGNPLALSYYGKELKGKKLSEMRTTFLKLKLRTPYKIQDLFKRSYEALNDSEKNIFLDIACFFKGENVDHVMQLLEGYWDFDVLVEKCLVTISENRVKMHRIIQDFGREIINGEYRSSGVADYGTIKFLLEDDKLKANNLKMLKVVRLCHSQQLTDINDLCKAQDLDLLDLRGCTQLQSCGSFPEVSPNIKELHLQGTGIRELPVSAVTLSSQSSNRIPGDILNHEQLTSLIKPVSANQHLGKLVGLNMKDCVHLTSLPDMADLELLQVLDLSGCSNLNDIQGFPRNLEELYLAGTAIKEFPQLPLSLEILNAHGCVSLISIPIGFEQLPRYYTFSNCFGLSEKVVNIFVKNALTNVERLAREYHQKQKLDKSLAFSFIGPSPAGENLTFDMQSGSSVIIQMGSSWRDTLGIAVLVQVTFSKDYCEASGGFNVTCVCRWKDKNYVSHKREKDFHCWPPEKEEGVSKDHTFVFCDLDIHPSACEENDTGILADLVVFEFFTVNKQKKLLDESFTVTKCGVYVITAADRDTSPNMTPSFSSSDYLQELSDNDARNVYDGLDENERTLFLYIACLFNDEEADLLAPLSNGLEISSGIKILTDKSLIHISPYGVLVREGLLQKIGMEMINRRRQAQALTNLADIAGVDSRKWDNKANMIENLPHSFKMHSSMCLALKKLVDRVMKIFPEIEAGAARPGSSTAIQTLNKALEKAKLLLQYCSESSKLYMAVTGDAILSRGSRSKKLLEQSLADIRTMVPTALAIQILEVLPDLKSTELSLESSEEDAGKDIRELIKRSTSSSVSSDEIRDFHFAALKLQLSTPETIVIERRSLKSLFAKSGECKENKRQILKYLLYLLKKHEKIIWSDHKESSLRQHPSVNDSVSASVAEAGCSEEHNNEEHNNDEQFKCPLSLTVMYDPVIISSGHTFERMSIQRWFDLGNDTCPVSKRVLDDFTLQSNVAMKDQISKWCKKHGLDVQDPAMNASHNLDFSIASFTSSLYNIPDLSCFTSRDFSSSFSTDSPSYSRMSTGGYFMPMQTIDSESGTEVTDSTHHSEVEIEPLCELSKLPWDAQIKVVQDVRSLFEKDSRAVRSVSPSRFLEPLITFLKNAHERNGTEGDVVKCGLDLLLTFLSGNRKAIESLKEDLFEMLCVFLGSELVAEEALNVLEVLSNHPQSLSKITSTSSLSSLLKIAESGAENLQEQAMITLKNLSASNEICVEMVSLDFVQKLTSFLQQKVFSKHSIIILNYLCNTEKGRVCITETPGCLTSIAELLDSNVPEEVENAISILLQLCVEKIEYCYLVVREGLNIYSSLLLISNNGTEEAKVGASELLRALAEVEEEESSTPGGATTSLVVTPVTQQEPITTPCPKNSESELLEANVPEELENAIAMCREDRVLLSCRVDIYSSLLEPRKGRCVHLNCLRVLDEVEEESSTTEEGIFNCADSKIIREAAVKAVRELVLWSTSYSVSSDEIRDFHCAALKLRLSTPEAIVTERSILNSLFTKLEEWEGNKRQVLKYLLCLIRKSYEELTKRTLSQSIILSLIDYMCAGAAEAGCSEEHDATLRSNLNDLSLKGMYDPGIISTGHNFKRMWFQKWLHEVYSTLAHWETVLRGGLFRPQQGDEQDSEAEHLQELCLRSGERVSIVIYRAWPVAIVVKLLNGPPP</sequence>
<dbReference type="InterPro" id="IPR000157">
    <property type="entry name" value="TIR_dom"/>
</dbReference>
<dbReference type="Gene3D" id="1.10.8.430">
    <property type="entry name" value="Helical domain of apoptotic protease-activating factors"/>
    <property type="match status" value="1"/>
</dbReference>
<keyword evidence="4" id="KW-0808">Transferase</keyword>
<dbReference type="Gene3D" id="3.30.40.10">
    <property type="entry name" value="Zinc/RING finger domain, C3HC4 (zinc finger)"/>
    <property type="match status" value="1"/>
</dbReference>
<dbReference type="SUPFAM" id="SSF48371">
    <property type="entry name" value="ARM repeat"/>
    <property type="match status" value="1"/>
</dbReference>
<dbReference type="PANTHER" id="PTHR11017">
    <property type="entry name" value="LEUCINE-RICH REPEAT-CONTAINING PROTEIN"/>
    <property type="match status" value="1"/>
</dbReference>
<evidence type="ECO:0000256" key="2">
    <source>
        <dbReference type="ARBA" id="ARBA00004906"/>
    </source>
</evidence>
<accession>A0ABQ8ANF0</accession>
<gene>
    <name evidence="11" type="ORF">HID58_056504</name>
</gene>
<dbReference type="Proteomes" id="UP000824890">
    <property type="component" value="Unassembled WGS sequence"/>
</dbReference>
<dbReference type="InterPro" id="IPR044974">
    <property type="entry name" value="Disease_R_plants"/>
</dbReference>
<feature type="domain" description="U-box" evidence="10">
    <location>
        <begin position="1257"/>
        <end position="1331"/>
    </location>
</feature>
<dbReference type="InterPro" id="IPR042197">
    <property type="entry name" value="Apaf_helical"/>
</dbReference>
<dbReference type="InterPro" id="IPR032675">
    <property type="entry name" value="LRR_dom_sf"/>
</dbReference>
<dbReference type="InterPro" id="IPR003613">
    <property type="entry name" value="Ubox_domain"/>
</dbReference>
<dbReference type="Gene3D" id="3.80.10.10">
    <property type="entry name" value="Ribonuclease Inhibitor"/>
    <property type="match status" value="1"/>
</dbReference>
<evidence type="ECO:0000256" key="8">
    <source>
        <dbReference type="SAM" id="MobiDB-lite"/>
    </source>
</evidence>
<dbReference type="InterPro" id="IPR045210">
    <property type="entry name" value="RING-Ubox_PUB"/>
</dbReference>
<dbReference type="Gene3D" id="1.25.10.10">
    <property type="entry name" value="Leucine-rich Repeat Variant"/>
    <property type="match status" value="1"/>
</dbReference>